<dbReference type="Gene3D" id="1.10.287.500">
    <property type="entry name" value="Helix hairpin bin"/>
    <property type="match status" value="1"/>
</dbReference>
<name>A0A9X1ID11_9PROT</name>
<dbReference type="AlphaFoldDB" id="A0A9X1ID11"/>
<dbReference type="RefSeq" id="WP_226608607.1">
    <property type="nucleotide sequence ID" value="NZ_JAJAQI010000016.1"/>
</dbReference>
<dbReference type="SUPFAM" id="SSF75708">
    <property type="entry name" value="Chemotaxis phosphatase CheZ"/>
    <property type="match status" value="1"/>
</dbReference>
<evidence type="ECO:0000313" key="2">
    <source>
        <dbReference type="EMBL" id="MCB4822561.1"/>
    </source>
</evidence>
<evidence type="ECO:0000313" key="3">
    <source>
        <dbReference type="Proteomes" id="UP001139311"/>
    </source>
</evidence>
<feature type="region of interest" description="Disordered" evidence="1">
    <location>
        <begin position="179"/>
        <end position="198"/>
    </location>
</feature>
<accession>A0A9X1ID11</accession>
<keyword evidence="3" id="KW-1185">Reference proteome</keyword>
<evidence type="ECO:0000256" key="1">
    <source>
        <dbReference type="SAM" id="MobiDB-lite"/>
    </source>
</evidence>
<reference evidence="2" key="1">
    <citation type="submission" date="2021-10" db="EMBL/GenBank/DDBJ databases">
        <title>Roseicella aerolatum sp. nov., isolated from aerosols of e-waste dismantling site.</title>
        <authorList>
            <person name="Qin T."/>
        </authorList>
    </citation>
    <scope>NUCLEOTIDE SEQUENCE</scope>
    <source>
        <strain evidence="2">GB24</strain>
    </source>
</reference>
<proteinExistence type="predicted"/>
<sequence length="198" mass="20798">MQTPSPGPAPAAELTAQFDSLRQFIDRRIAELSAELHATVQLVDDSEANLSAQLARIHAQIAGLVAIPAAGTRNSGVELEAVVQATEAAATTILEAAEAIQSWIEDGAQDRVALQALSARVSSIFEACSFQDVTGQRIRRAIQHLQQVETMLQGLIPPQAAPPEAGRVTVRALAATVPDPATAGPDLGQSEIDRLLNG</sequence>
<dbReference type="Proteomes" id="UP001139311">
    <property type="component" value="Unassembled WGS sequence"/>
</dbReference>
<protein>
    <submittedName>
        <fullName evidence="2">Protein phosphatase CheZ</fullName>
    </submittedName>
</protein>
<dbReference type="EMBL" id="JAJAQI010000016">
    <property type="protein sequence ID" value="MCB4822561.1"/>
    <property type="molecule type" value="Genomic_DNA"/>
</dbReference>
<gene>
    <name evidence="2" type="ORF">LHA35_12525</name>
</gene>
<comment type="caution">
    <text evidence="2">The sequence shown here is derived from an EMBL/GenBank/DDBJ whole genome shotgun (WGS) entry which is preliminary data.</text>
</comment>
<organism evidence="2 3">
    <name type="scientific">Roseicella aerolata</name>
    <dbReference type="NCBI Taxonomy" id="2883479"/>
    <lineage>
        <taxon>Bacteria</taxon>
        <taxon>Pseudomonadati</taxon>
        <taxon>Pseudomonadota</taxon>
        <taxon>Alphaproteobacteria</taxon>
        <taxon>Acetobacterales</taxon>
        <taxon>Roseomonadaceae</taxon>
        <taxon>Roseicella</taxon>
    </lineage>
</organism>